<dbReference type="Proteomes" id="UP000467841">
    <property type="component" value="Unassembled WGS sequence"/>
</dbReference>
<evidence type="ECO:0000313" key="2">
    <source>
        <dbReference type="Proteomes" id="UP000467841"/>
    </source>
</evidence>
<organism evidence="1 2">
    <name type="scientific">Microthlaspi erraticum</name>
    <dbReference type="NCBI Taxonomy" id="1685480"/>
    <lineage>
        <taxon>Eukaryota</taxon>
        <taxon>Viridiplantae</taxon>
        <taxon>Streptophyta</taxon>
        <taxon>Embryophyta</taxon>
        <taxon>Tracheophyta</taxon>
        <taxon>Spermatophyta</taxon>
        <taxon>Magnoliopsida</taxon>
        <taxon>eudicotyledons</taxon>
        <taxon>Gunneridae</taxon>
        <taxon>Pentapetalae</taxon>
        <taxon>rosids</taxon>
        <taxon>malvids</taxon>
        <taxon>Brassicales</taxon>
        <taxon>Brassicaceae</taxon>
        <taxon>Coluteocarpeae</taxon>
        <taxon>Microthlaspi</taxon>
    </lineage>
</organism>
<comment type="caution">
    <text evidence="1">The sequence shown here is derived from an EMBL/GenBank/DDBJ whole genome shotgun (WGS) entry which is preliminary data.</text>
</comment>
<gene>
    <name evidence="1" type="ORF">MERR_LOCUS44706</name>
</gene>
<protein>
    <recommendedName>
        <fullName evidence="3">Retrotransposon gag domain-containing protein</fullName>
    </recommendedName>
</protein>
<accession>A0A6D2KSI4</accession>
<evidence type="ECO:0000313" key="1">
    <source>
        <dbReference type="EMBL" id="CAA7057470.1"/>
    </source>
</evidence>
<dbReference type="EMBL" id="CACVBM020001695">
    <property type="protein sequence ID" value="CAA7057470.1"/>
    <property type="molecule type" value="Genomic_DNA"/>
</dbReference>
<dbReference type="PANTHER" id="PTHR33223">
    <property type="entry name" value="CCHC-TYPE DOMAIN-CONTAINING PROTEIN"/>
    <property type="match status" value="1"/>
</dbReference>
<proteinExistence type="predicted"/>
<sequence length="178" mass="20685">MNSISRARFIGALSGPFQAISNTSMWKIAYDIQARGSGHVALRPRRNQLQSARRYELSTRDCQSPRRDERSPFTRRIAAIPLRDQTVLCLQFYNKGDDPRGWLRNFEIVMKRQKYASPEEQDANYCQVFIEYMNKDATSWFSNLPAETIDSFDDLSTAFMKHFRMFISKGSTNLFTMA</sequence>
<dbReference type="PANTHER" id="PTHR33223:SF6">
    <property type="entry name" value="CCHC-TYPE DOMAIN-CONTAINING PROTEIN"/>
    <property type="match status" value="1"/>
</dbReference>
<evidence type="ECO:0008006" key="3">
    <source>
        <dbReference type="Google" id="ProtNLM"/>
    </source>
</evidence>
<keyword evidence="2" id="KW-1185">Reference proteome</keyword>
<reference evidence="1" key="1">
    <citation type="submission" date="2020-01" db="EMBL/GenBank/DDBJ databases">
        <authorList>
            <person name="Mishra B."/>
        </authorList>
    </citation>
    <scope>NUCLEOTIDE SEQUENCE [LARGE SCALE GENOMIC DNA]</scope>
</reference>
<dbReference type="AlphaFoldDB" id="A0A6D2KSI4"/>
<name>A0A6D2KSI4_9BRAS</name>